<dbReference type="InterPro" id="IPR011010">
    <property type="entry name" value="DNA_brk_join_enz"/>
</dbReference>
<comment type="caution">
    <text evidence="4">The sequence shown here is derived from an EMBL/GenBank/DDBJ whole genome shotgun (WGS) entry which is preliminary data.</text>
</comment>
<dbReference type="GO" id="GO:0015074">
    <property type="term" value="P:DNA integration"/>
    <property type="evidence" value="ECO:0007669"/>
    <property type="project" value="InterPro"/>
</dbReference>
<proteinExistence type="predicted"/>
<feature type="domain" description="Tyr recombinase" evidence="3">
    <location>
        <begin position="1"/>
        <end position="185"/>
    </location>
</feature>
<sequence>MKNVKNFLKKAANADFLFMKLVMIIALHGACQAEELRLLKVDNVEDSGRILVSTLHDTKTRKNRIFTVTSENGINGIELYRKYLNLRPKHVDHRRLFIYYKSGKCTVQPVGINTFYSIPKKIAVHLGLPEPNSFTGHCFWRTSATFLADSGAGIEILKRHGGWRSSGVAEAYVEDSIENKVKIRKDFLVIQLKGNLRPLHRQHRQYQQD</sequence>
<dbReference type="Pfam" id="PF00589">
    <property type="entry name" value="Phage_integrase"/>
    <property type="match status" value="1"/>
</dbReference>
<dbReference type="Gene3D" id="1.10.443.10">
    <property type="entry name" value="Intergrase catalytic core"/>
    <property type="match status" value="1"/>
</dbReference>
<evidence type="ECO:0000256" key="2">
    <source>
        <dbReference type="ARBA" id="ARBA00023172"/>
    </source>
</evidence>
<dbReference type="InterPro" id="IPR013762">
    <property type="entry name" value="Integrase-like_cat_sf"/>
</dbReference>
<reference evidence="4 5" key="1">
    <citation type="journal article" date="2023" name="Insect Mol. Biol.">
        <title>Genome sequencing provides insights into the evolution of gene families encoding plant cell wall-degrading enzymes in longhorned beetles.</title>
        <authorList>
            <person name="Shin N.R."/>
            <person name="Okamura Y."/>
            <person name="Kirsch R."/>
            <person name="Pauchet Y."/>
        </authorList>
    </citation>
    <scope>NUCLEOTIDE SEQUENCE [LARGE SCALE GENOMIC DNA]</scope>
    <source>
        <strain evidence="4">EAD_L_NR</strain>
    </source>
</reference>
<organism evidence="4 5">
    <name type="scientific">Exocentrus adspersus</name>
    <dbReference type="NCBI Taxonomy" id="1586481"/>
    <lineage>
        <taxon>Eukaryota</taxon>
        <taxon>Metazoa</taxon>
        <taxon>Ecdysozoa</taxon>
        <taxon>Arthropoda</taxon>
        <taxon>Hexapoda</taxon>
        <taxon>Insecta</taxon>
        <taxon>Pterygota</taxon>
        <taxon>Neoptera</taxon>
        <taxon>Endopterygota</taxon>
        <taxon>Coleoptera</taxon>
        <taxon>Polyphaga</taxon>
        <taxon>Cucujiformia</taxon>
        <taxon>Chrysomeloidea</taxon>
        <taxon>Cerambycidae</taxon>
        <taxon>Lamiinae</taxon>
        <taxon>Acanthocinini</taxon>
        <taxon>Exocentrus</taxon>
    </lineage>
</organism>
<evidence type="ECO:0000313" key="5">
    <source>
        <dbReference type="Proteomes" id="UP001159042"/>
    </source>
</evidence>
<gene>
    <name evidence="4" type="ORF">NQ315_013001</name>
</gene>
<keyword evidence="5" id="KW-1185">Reference proteome</keyword>
<dbReference type="InterPro" id="IPR002104">
    <property type="entry name" value="Integrase_catalytic"/>
</dbReference>
<dbReference type="EMBL" id="JANEYG010000036">
    <property type="protein sequence ID" value="KAJ8917082.1"/>
    <property type="molecule type" value="Genomic_DNA"/>
</dbReference>
<dbReference type="PROSITE" id="PS51898">
    <property type="entry name" value="TYR_RECOMBINASE"/>
    <property type="match status" value="1"/>
</dbReference>
<dbReference type="SUPFAM" id="SSF56349">
    <property type="entry name" value="DNA breaking-rejoining enzymes"/>
    <property type="match status" value="1"/>
</dbReference>
<keyword evidence="1" id="KW-0238">DNA-binding</keyword>
<name>A0AAV8VST0_9CUCU</name>
<dbReference type="PANTHER" id="PTHR30349">
    <property type="entry name" value="PHAGE INTEGRASE-RELATED"/>
    <property type="match status" value="1"/>
</dbReference>
<dbReference type="Proteomes" id="UP001159042">
    <property type="component" value="Unassembled WGS sequence"/>
</dbReference>
<dbReference type="PANTHER" id="PTHR30349:SF41">
    <property type="entry name" value="INTEGRASE_RECOMBINASE PROTEIN MJ0367-RELATED"/>
    <property type="match status" value="1"/>
</dbReference>
<dbReference type="GO" id="GO:0003677">
    <property type="term" value="F:DNA binding"/>
    <property type="evidence" value="ECO:0007669"/>
    <property type="project" value="UniProtKB-KW"/>
</dbReference>
<evidence type="ECO:0000259" key="3">
    <source>
        <dbReference type="PROSITE" id="PS51898"/>
    </source>
</evidence>
<evidence type="ECO:0000256" key="1">
    <source>
        <dbReference type="ARBA" id="ARBA00023125"/>
    </source>
</evidence>
<evidence type="ECO:0000313" key="4">
    <source>
        <dbReference type="EMBL" id="KAJ8917082.1"/>
    </source>
</evidence>
<protein>
    <recommendedName>
        <fullName evidence="3">Tyr recombinase domain-containing protein</fullName>
    </recommendedName>
</protein>
<accession>A0AAV8VST0</accession>
<dbReference type="AlphaFoldDB" id="A0AAV8VST0"/>
<dbReference type="GO" id="GO:0006310">
    <property type="term" value="P:DNA recombination"/>
    <property type="evidence" value="ECO:0007669"/>
    <property type="project" value="UniProtKB-KW"/>
</dbReference>
<dbReference type="InterPro" id="IPR050090">
    <property type="entry name" value="Tyrosine_recombinase_XerCD"/>
</dbReference>
<keyword evidence="2" id="KW-0233">DNA recombination</keyword>